<dbReference type="EMBL" id="BART01000504">
    <property type="protein sequence ID" value="GAG73059.1"/>
    <property type="molecule type" value="Genomic_DNA"/>
</dbReference>
<comment type="caution">
    <text evidence="1">The sequence shown here is derived from an EMBL/GenBank/DDBJ whole genome shotgun (WGS) entry which is preliminary data.</text>
</comment>
<reference evidence="1" key="1">
    <citation type="journal article" date="2014" name="Front. Microbiol.">
        <title>High frequency of phylogenetically diverse reductive dehalogenase-homologous genes in deep subseafloor sedimentary metagenomes.</title>
        <authorList>
            <person name="Kawai M."/>
            <person name="Futagami T."/>
            <person name="Toyoda A."/>
            <person name="Takaki Y."/>
            <person name="Nishi S."/>
            <person name="Hori S."/>
            <person name="Arai W."/>
            <person name="Tsubouchi T."/>
            <person name="Morono Y."/>
            <person name="Uchiyama I."/>
            <person name="Ito T."/>
            <person name="Fujiyama A."/>
            <person name="Inagaki F."/>
            <person name="Takami H."/>
        </authorList>
    </citation>
    <scope>NUCLEOTIDE SEQUENCE</scope>
    <source>
        <strain evidence="1">Expedition CK06-06</strain>
    </source>
</reference>
<accession>X0ZUI5</accession>
<name>X0ZUI5_9ZZZZ</name>
<dbReference type="AlphaFoldDB" id="X0ZUI5"/>
<evidence type="ECO:0000313" key="1">
    <source>
        <dbReference type="EMBL" id="GAG73059.1"/>
    </source>
</evidence>
<gene>
    <name evidence="1" type="ORF">S01H4_02351</name>
</gene>
<proteinExistence type="predicted"/>
<organism evidence="1">
    <name type="scientific">marine sediment metagenome</name>
    <dbReference type="NCBI Taxonomy" id="412755"/>
    <lineage>
        <taxon>unclassified sequences</taxon>
        <taxon>metagenomes</taxon>
        <taxon>ecological metagenomes</taxon>
    </lineage>
</organism>
<sequence length="119" mass="14296">MENKKNKIRGLICILFTIMESTIEYLMEEEDFLSLSKNTMSEILMEFLIFNLHQFSRTFYAWFGEKERNELIDNVMIELLDDLKHKNKGELEERYANLTIDSFGDYLDELTFKSMSLWN</sequence>
<protein>
    <submittedName>
        <fullName evidence="1">Uncharacterized protein</fullName>
    </submittedName>
</protein>